<comment type="caution">
    <text evidence="14">The sequence shown here is derived from an EMBL/GenBank/DDBJ whole genome shotgun (WGS) entry which is preliminary data.</text>
</comment>
<feature type="active site" description="Proton donor" evidence="12">
    <location>
        <position position="121"/>
    </location>
</feature>
<comment type="catalytic activity">
    <reaction evidence="11 12">
        <text>phosphoenolpyruvate + UDP-N-acetyl-alpha-D-glucosamine = UDP-N-acetyl-3-O-(1-carboxyvinyl)-alpha-D-glucosamine + phosphate</text>
        <dbReference type="Rhea" id="RHEA:18681"/>
        <dbReference type="ChEBI" id="CHEBI:43474"/>
        <dbReference type="ChEBI" id="CHEBI:57705"/>
        <dbReference type="ChEBI" id="CHEBI:58702"/>
        <dbReference type="ChEBI" id="CHEBI:68483"/>
        <dbReference type="EC" id="2.5.1.7"/>
    </reaction>
</comment>
<comment type="caution">
    <text evidence="12">Lacks conserved residue(s) required for the propagation of feature annotation.</text>
</comment>
<gene>
    <name evidence="12" type="primary">murA</name>
    <name evidence="14" type="ORF">A2811_02485</name>
</gene>
<dbReference type="PANTHER" id="PTHR43783">
    <property type="entry name" value="UDP-N-ACETYLGLUCOSAMINE 1-CARBOXYVINYLTRANSFERASE"/>
    <property type="match status" value="1"/>
</dbReference>
<dbReference type="NCBIfam" id="TIGR01072">
    <property type="entry name" value="murA"/>
    <property type="match status" value="1"/>
</dbReference>
<accession>A0A1F5END6</accession>
<feature type="binding site" evidence="12">
    <location>
        <position position="341"/>
    </location>
    <ligand>
        <name>UDP-N-acetyl-alpha-D-glucosamine</name>
        <dbReference type="ChEBI" id="CHEBI:57705"/>
    </ligand>
</feature>
<feature type="modified residue" description="2-(S-cysteinyl)pyruvic acid O-phosphothioketal" evidence="12">
    <location>
        <position position="121"/>
    </location>
</feature>
<dbReference type="GO" id="GO:0019277">
    <property type="term" value="P:UDP-N-acetylgalactosamine biosynthetic process"/>
    <property type="evidence" value="ECO:0007669"/>
    <property type="project" value="InterPro"/>
</dbReference>
<feature type="binding site" evidence="12">
    <location>
        <position position="97"/>
    </location>
    <ligand>
        <name>UDP-N-acetyl-alpha-D-glucosamine</name>
        <dbReference type="ChEBI" id="CHEBI:57705"/>
    </ligand>
</feature>
<evidence type="ECO:0000313" key="14">
    <source>
        <dbReference type="EMBL" id="OGD68830.1"/>
    </source>
</evidence>
<evidence type="ECO:0000256" key="12">
    <source>
        <dbReference type="HAMAP-Rule" id="MF_00111"/>
    </source>
</evidence>
<dbReference type="GO" id="GO:0005737">
    <property type="term" value="C:cytoplasm"/>
    <property type="evidence" value="ECO:0007669"/>
    <property type="project" value="UniProtKB-SubCell"/>
</dbReference>
<comment type="similarity">
    <text evidence="10 12">Belongs to the EPSP synthase family. MurA subfamily.</text>
</comment>
<comment type="subcellular location">
    <subcellularLocation>
        <location evidence="1 12">Cytoplasm</location>
    </subcellularLocation>
</comment>
<keyword evidence="12" id="KW-0670">Pyruvate</keyword>
<dbReference type="InterPro" id="IPR005750">
    <property type="entry name" value="UDP_GlcNAc_COvinyl_MurA"/>
</dbReference>
<evidence type="ECO:0000256" key="1">
    <source>
        <dbReference type="ARBA" id="ARBA00004496"/>
    </source>
</evidence>
<evidence type="ECO:0000256" key="3">
    <source>
        <dbReference type="ARBA" id="ARBA00022490"/>
    </source>
</evidence>
<dbReference type="HAMAP" id="MF_00111">
    <property type="entry name" value="MurA"/>
    <property type="match status" value="1"/>
</dbReference>
<dbReference type="PANTHER" id="PTHR43783:SF1">
    <property type="entry name" value="UDP-N-ACETYLGLUCOSAMINE 1-CARBOXYVINYLTRANSFERASE"/>
    <property type="match status" value="1"/>
</dbReference>
<dbReference type="InterPro" id="IPR050068">
    <property type="entry name" value="MurA_subfamily"/>
</dbReference>
<keyword evidence="4 12" id="KW-0132">Cell division</keyword>
<dbReference type="GO" id="GO:0051301">
    <property type="term" value="P:cell division"/>
    <property type="evidence" value="ECO:0007669"/>
    <property type="project" value="UniProtKB-KW"/>
</dbReference>
<feature type="domain" description="Enolpyruvate transferase" evidence="13">
    <location>
        <begin position="12"/>
        <end position="421"/>
    </location>
</feature>
<evidence type="ECO:0000256" key="7">
    <source>
        <dbReference type="ARBA" id="ARBA00022984"/>
    </source>
</evidence>
<dbReference type="InterPro" id="IPR001986">
    <property type="entry name" value="Enolpyruvate_Tfrase_dom"/>
</dbReference>
<evidence type="ECO:0000256" key="2">
    <source>
        <dbReference type="ARBA" id="ARBA00004752"/>
    </source>
</evidence>
<organism evidence="14 15">
    <name type="scientific">Candidatus Campbellbacteria bacterium RIFCSPHIGHO2_01_FULL_34_10</name>
    <dbReference type="NCBI Taxonomy" id="1797577"/>
    <lineage>
        <taxon>Bacteria</taxon>
        <taxon>Candidatus Campbelliibacteriota</taxon>
    </lineage>
</organism>
<dbReference type="EMBL" id="MEZZ01000020">
    <property type="protein sequence ID" value="OGD68830.1"/>
    <property type="molecule type" value="Genomic_DNA"/>
</dbReference>
<proteinExistence type="inferred from homology"/>
<dbReference type="NCBIfam" id="NF006873">
    <property type="entry name" value="PRK09369.1"/>
    <property type="match status" value="1"/>
</dbReference>
<dbReference type="EC" id="2.5.1.7" evidence="12"/>
<dbReference type="AlphaFoldDB" id="A0A1F5END6"/>
<evidence type="ECO:0000256" key="5">
    <source>
        <dbReference type="ARBA" id="ARBA00022679"/>
    </source>
</evidence>
<evidence type="ECO:0000256" key="10">
    <source>
        <dbReference type="ARBA" id="ARBA00038367"/>
    </source>
</evidence>
<dbReference type="UniPathway" id="UPA00219"/>
<feature type="binding site" evidence="12">
    <location>
        <begin position="26"/>
        <end position="27"/>
    </location>
    <ligand>
        <name>phosphoenolpyruvate</name>
        <dbReference type="ChEBI" id="CHEBI:58702"/>
    </ligand>
</feature>
<keyword evidence="9 12" id="KW-0961">Cell wall biogenesis/degradation</keyword>
<evidence type="ECO:0000256" key="8">
    <source>
        <dbReference type="ARBA" id="ARBA00023306"/>
    </source>
</evidence>
<dbReference type="GO" id="GO:0071555">
    <property type="term" value="P:cell wall organization"/>
    <property type="evidence" value="ECO:0007669"/>
    <property type="project" value="UniProtKB-KW"/>
</dbReference>
<dbReference type="SUPFAM" id="SSF55205">
    <property type="entry name" value="EPT/RTPC-like"/>
    <property type="match status" value="1"/>
</dbReference>
<keyword evidence="8 12" id="KW-0131">Cell cycle</keyword>
<feature type="binding site" evidence="12">
    <location>
        <position position="319"/>
    </location>
    <ligand>
        <name>UDP-N-acetyl-alpha-D-glucosamine</name>
        <dbReference type="ChEBI" id="CHEBI:57705"/>
    </ligand>
</feature>
<keyword evidence="6 12" id="KW-0133">Cell shape</keyword>
<evidence type="ECO:0000256" key="9">
    <source>
        <dbReference type="ARBA" id="ARBA00023316"/>
    </source>
</evidence>
<dbReference type="Proteomes" id="UP000186670">
    <property type="component" value="Unassembled WGS sequence"/>
</dbReference>
<keyword evidence="3 12" id="KW-0963">Cytoplasm</keyword>
<comment type="function">
    <text evidence="12">Cell wall formation. Adds enolpyruvyl to UDP-N-acetylglucosamine.</text>
</comment>
<dbReference type="CDD" id="cd01555">
    <property type="entry name" value="UdpNAET"/>
    <property type="match status" value="1"/>
</dbReference>
<dbReference type="Pfam" id="PF00275">
    <property type="entry name" value="EPSP_synthase"/>
    <property type="match status" value="1"/>
</dbReference>
<dbReference type="InterPro" id="IPR036968">
    <property type="entry name" value="Enolpyruvate_Tfrase_sf"/>
</dbReference>
<evidence type="ECO:0000313" key="15">
    <source>
        <dbReference type="Proteomes" id="UP000186670"/>
    </source>
</evidence>
<dbReference type="Gene3D" id="3.65.10.10">
    <property type="entry name" value="Enolpyruvate transferase domain"/>
    <property type="match status" value="2"/>
</dbReference>
<evidence type="ECO:0000256" key="11">
    <source>
        <dbReference type="ARBA" id="ARBA00047527"/>
    </source>
</evidence>
<keyword evidence="5 12" id="KW-0808">Transferase</keyword>
<name>A0A1F5END6_9BACT</name>
<keyword evidence="7 12" id="KW-0573">Peptidoglycan synthesis</keyword>
<protein>
    <recommendedName>
        <fullName evidence="12">UDP-N-acetylglucosamine 1-carboxyvinyltransferase</fullName>
        <ecNumber evidence="12">2.5.1.7</ecNumber>
    </recommendedName>
    <alternativeName>
        <fullName evidence="12">Enoylpyruvate transferase</fullName>
    </alternativeName>
    <alternativeName>
        <fullName evidence="12">UDP-N-acetylglucosamine enolpyruvyl transferase</fullName>
        <shortName evidence="12">EPT</shortName>
    </alternativeName>
</protein>
<dbReference type="GO" id="GO:0008760">
    <property type="term" value="F:UDP-N-acetylglucosamine 1-carboxyvinyltransferase activity"/>
    <property type="evidence" value="ECO:0007669"/>
    <property type="project" value="UniProtKB-UniRule"/>
</dbReference>
<evidence type="ECO:0000256" key="6">
    <source>
        <dbReference type="ARBA" id="ARBA00022960"/>
    </source>
</evidence>
<comment type="pathway">
    <text evidence="2 12">Cell wall biogenesis; peptidoglycan biosynthesis.</text>
</comment>
<evidence type="ECO:0000259" key="13">
    <source>
        <dbReference type="Pfam" id="PF00275"/>
    </source>
</evidence>
<dbReference type="GO" id="GO:0008360">
    <property type="term" value="P:regulation of cell shape"/>
    <property type="evidence" value="ECO:0007669"/>
    <property type="project" value="UniProtKB-KW"/>
</dbReference>
<dbReference type="GO" id="GO:0009252">
    <property type="term" value="P:peptidoglycan biosynthetic process"/>
    <property type="evidence" value="ECO:0007669"/>
    <property type="project" value="UniProtKB-UniRule"/>
</dbReference>
<dbReference type="InterPro" id="IPR013792">
    <property type="entry name" value="RNA3'P_cycl/enolpyr_Trfase_a/b"/>
</dbReference>
<sequence>MKDKFVIQGLSGRKTLSGKIKVNGAKNAILKVMASSVLFEDGIEMKNIPDIEDVKRLSELLGKMGVVVSKKNKGIYSIDAKKIKYCELDREISERIRASIVLTGPILSRFGEVSFPVPGGCVIGARPIDFFVEGFEKMGAEMEFKNDRYYIKVKTGKKLKGAEIFFRAPSVTATETFIMAGVLAKGKTVLKNCAIEPEIKNLADFLISCGAKIKGAGTSTIEIIGGGLLKSKGKIYKAMPDRIEAGSFLIMGALCADNLEITDCNPNDIEILIEILKDAGVPLEIGKTSIKIKGNAKLKNKDFKSIGFKTKEFPGFPTDLQAPMVIFLTQATGESLVFETIFEGRLNFVEDINRMGANIILLDPHRALVKGPTSFRGREVESPDLRAGLAFIIAGILAKGESIIDNVYLIDRGYERIEERLRDIGVDIKRIA</sequence>
<evidence type="ECO:0000256" key="4">
    <source>
        <dbReference type="ARBA" id="ARBA00022618"/>
    </source>
</evidence>
<reference evidence="14 15" key="1">
    <citation type="journal article" date="2016" name="Nat. Commun.">
        <title>Thousands of microbial genomes shed light on interconnected biogeochemical processes in an aquifer system.</title>
        <authorList>
            <person name="Anantharaman K."/>
            <person name="Brown C.T."/>
            <person name="Hug L.A."/>
            <person name="Sharon I."/>
            <person name="Castelle C.J."/>
            <person name="Probst A.J."/>
            <person name="Thomas B.C."/>
            <person name="Singh A."/>
            <person name="Wilkins M.J."/>
            <person name="Karaoz U."/>
            <person name="Brodie E.L."/>
            <person name="Williams K.H."/>
            <person name="Hubbard S.S."/>
            <person name="Banfield J.F."/>
        </authorList>
    </citation>
    <scope>NUCLEOTIDE SEQUENCE [LARGE SCALE GENOMIC DNA]</scope>
</reference>